<keyword evidence="1" id="KW-0732">Signal</keyword>
<evidence type="ECO:0000313" key="3">
    <source>
        <dbReference type="Proteomes" id="UP000240572"/>
    </source>
</evidence>
<name>A0A2P8CR55_9BACT</name>
<protein>
    <submittedName>
        <fullName evidence="2">Uncharacterized protein DUF4844</fullName>
    </submittedName>
</protein>
<accession>A0A2P8CR55</accession>
<proteinExistence type="predicted"/>
<dbReference type="Gene3D" id="1.20.1480.40">
    <property type="entry name" value="Uncharacterised protein PF16133, DUF4844"/>
    <property type="match status" value="1"/>
</dbReference>
<feature type="signal peptide" evidence="1">
    <location>
        <begin position="1"/>
        <end position="20"/>
    </location>
</feature>
<dbReference type="RefSeq" id="WP_181358611.1">
    <property type="nucleotide sequence ID" value="NZ_PYGD01000017.1"/>
</dbReference>
<gene>
    <name evidence="2" type="ORF">B0I18_11750</name>
</gene>
<dbReference type="PROSITE" id="PS51257">
    <property type="entry name" value="PROKAR_LIPOPROTEIN"/>
    <property type="match status" value="1"/>
</dbReference>
<dbReference type="AlphaFoldDB" id="A0A2P8CR55"/>
<sequence>MKTIFHALLLALFTFGTACNSNKNKVQAMTTTYAEIKRQVLNRFNMLLSEKRLTRQEYITYSQTIIEDITFCANNTDTALIKNRLLSGLKKLKTAELDTEDREAIANWYLVLAQTVKIDMKGDLNKWLYNFAPE</sequence>
<feature type="chain" id="PRO_5015136051" evidence="1">
    <location>
        <begin position="21"/>
        <end position="134"/>
    </location>
</feature>
<reference evidence="2 3" key="1">
    <citation type="submission" date="2018-03" db="EMBL/GenBank/DDBJ databases">
        <title>Genomic Encyclopedia of Type Strains, Phase III (KMG-III): the genomes of soil and plant-associated and newly described type strains.</title>
        <authorList>
            <person name="Whitman W."/>
        </authorList>
    </citation>
    <scope>NUCLEOTIDE SEQUENCE [LARGE SCALE GENOMIC DNA]</scope>
    <source>
        <strain evidence="2 3">CGMCC 1.12700</strain>
    </source>
</reference>
<dbReference type="InterPro" id="IPR038360">
    <property type="entry name" value="DUF4844_sf"/>
</dbReference>
<organism evidence="2 3">
    <name type="scientific">Taibaiella chishuiensis</name>
    <dbReference type="NCBI Taxonomy" id="1434707"/>
    <lineage>
        <taxon>Bacteria</taxon>
        <taxon>Pseudomonadati</taxon>
        <taxon>Bacteroidota</taxon>
        <taxon>Chitinophagia</taxon>
        <taxon>Chitinophagales</taxon>
        <taxon>Chitinophagaceae</taxon>
        <taxon>Taibaiella</taxon>
    </lineage>
</organism>
<comment type="caution">
    <text evidence="2">The sequence shown here is derived from an EMBL/GenBank/DDBJ whole genome shotgun (WGS) entry which is preliminary data.</text>
</comment>
<evidence type="ECO:0000313" key="2">
    <source>
        <dbReference type="EMBL" id="PSK87447.1"/>
    </source>
</evidence>
<keyword evidence="3" id="KW-1185">Reference proteome</keyword>
<dbReference type="Proteomes" id="UP000240572">
    <property type="component" value="Unassembled WGS sequence"/>
</dbReference>
<dbReference type="EMBL" id="PYGD01000017">
    <property type="protein sequence ID" value="PSK87447.1"/>
    <property type="molecule type" value="Genomic_DNA"/>
</dbReference>
<evidence type="ECO:0000256" key="1">
    <source>
        <dbReference type="SAM" id="SignalP"/>
    </source>
</evidence>